<organism evidence="1 2">
    <name type="scientific">Desulfoluna limicola</name>
    <dbReference type="NCBI Taxonomy" id="2810562"/>
    <lineage>
        <taxon>Bacteria</taxon>
        <taxon>Pseudomonadati</taxon>
        <taxon>Thermodesulfobacteriota</taxon>
        <taxon>Desulfobacteria</taxon>
        <taxon>Desulfobacterales</taxon>
        <taxon>Desulfolunaceae</taxon>
        <taxon>Desulfoluna</taxon>
    </lineage>
</organism>
<dbReference type="Gene3D" id="3.30.70.100">
    <property type="match status" value="1"/>
</dbReference>
<evidence type="ECO:0000313" key="1">
    <source>
        <dbReference type="EMBL" id="BCS95370.1"/>
    </source>
</evidence>
<gene>
    <name evidence="1" type="ORF">DSLASN_10020</name>
</gene>
<evidence type="ECO:0008006" key="3">
    <source>
        <dbReference type="Google" id="ProtNLM"/>
    </source>
</evidence>
<dbReference type="EMBL" id="AP024488">
    <property type="protein sequence ID" value="BCS95370.1"/>
    <property type="molecule type" value="Genomic_DNA"/>
</dbReference>
<keyword evidence="2" id="KW-1185">Reference proteome</keyword>
<accession>A0ABM7PCR4</accession>
<sequence length="103" mass="11904">MVIYVMKWDLLPNAEKEGYTTWSPTAIGRLIKVPGVQEFRAYRTVASDRQIVCTYEFRSMSDFSTWQDSVDVQAVRTELYQYANHVTCELWGPSPVVPDPIRP</sequence>
<reference evidence="1 2" key="1">
    <citation type="submission" date="2021-02" db="EMBL/GenBank/DDBJ databases">
        <title>Complete genome of Desulfoluna sp. strain ASN36.</title>
        <authorList>
            <person name="Takahashi A."/>
            <person name="Kojima H."/>
            <person name="Fukui M."/>
        </authorList>
    </citation>
    <scope>NUCLEOTIDE SEQUENCE [LARGE SCALE GENOMIC DNA]</scope>
    <source>
        <strain evidence="1 2">ASN36</strain>
    </source>
</reference>
<dbReference type="InterPro" id="IPR011008">
    <property type="entry name" value="Dimeric_a/b-barrel"/>
</dbReference>
<dbReference type="RefSeq" id="WP_236891624.1">
    <property type="nucleotide sequence ID" value="NZ_AP024488.1"/>
</dbReference>
<protein>
    <recommendedName>
        <fullName evidence="3">Antibiotic biosynthesis monooxygenase</fullName>
    </recommendedName>
</protein>
<name>A0ABM7PCR4_9BACT</name>
<dbReference type="Proteomes" id="UP001320148">
    <property type="component" value="Chromosome"/>
</dbReference>
<evidence type="ECO:0000313" key="2">
    <source>
        <dbReference type="Proteomes" id="UP001320148"/>
    </source>
</evidence>
<dbReference type="SUPFAM" id="SSF54909">
    <property type="entry name" value="Dimeric alpha+beta barrel"/>
    <property type="match status" value="1"/>
</dbReference>
<proteinExistence type="predicted"/>